<evidence type="ECO:0000313" key="3">
    <source>
        <dbReference type="EMBL" id="KAK1851007.1"/>
    </source>
</evidence>
<evidence type="ECO:0000313" key="4">
    <source>
        <dbReference type="Proteomes" id="UP001243330"/>
    </source>
</evidence>
<dbReference type="EMBL" id="JAQOWY010000105">
    <property type="protein sequence ID" value="KAK1851007.1"/>
    <property type="molecule type" value="Genomic_DNA"/>
</dbReference>
<feature type="region of interest" description="Disordered" evidence="1">
    <location>
        <begin position="273"/>
        <end position="296"/>
    </location>
</feature>
<evidence type="ECO:0000256" key="1">
    <source>
        <dbReference type="SAM" id="MobiDB-lite"/>
    </source>
</evidence>
<proteinExistence type="predicted"/>
<protein>
    <submittedName>
        <fullName evidence="3">Uncharacterized protein</fullName>
    </submittedName>
</protein>
<keyword evidence="4" id="KW-1185">Reference proteome</keyword>
<comment type="caution">
    <text evidence="3">The sequence shown here is derived from an EMBL/GenBank/DDBJ whole genome shotgun (WGS) entry which is preliminary data.</text>
</comment>
<name>A0AAD9ANT3_9PEZI</name>
<feature type="transmembrane region" description="Helical" evidence="2">
    <location>
        <begin position="454"/>
        <end position="477"/>
    </location>
</feature>
<feature type="compositionally biased region" description="Polar residues" evidence="1">
    <location>
        <begin position="280"/>
        <end position="296"/>
    </location>
</feature>
<gene>
    <name evidence="3" type="ORF">CCHR01_06331</name>
</gene>
<dbReference type="AlphaFoldDB" id="A0AAD9ANT3"/>
<keyword evidence="2" id="KW-0812">Transmembrane</keyword>
<dbReference type="Proteomes" id="UP001243330">
    <property type="component" value="Unassembled WGS sequence"/>
</dbReference>
<reference evidence="3" key="1">
    <citation type="submission" date="2023-01" db="EMBL/GenBank/DDBJ databases">
        <title>Colletotrichum chrysophilum M932 genome sequence.</title>
        <authorList>
            <person name="Baroncelli R."/>
        </authorList>
    </citation>
    <scope>NUCLEOTIDE SEQUENCE</scope>
    <source>
        <strain evidence="3">M932</strain>
    </source>
</reference>
<evidence type="ECO:0000256" key="2">
    <source>
        <dbReference type="SAM" id="Phobius"/>
    </source>
</evidence>
<keyword evidence="2" id="KW-1133">Transmembrane helix</keyword>
<feature type="transmembrane region" description="Helical" evidence="2">
    <location>
        <begin position="484"/>
        <end position="506"/>
    </location>
</feature>
<accession>A0AAD9ANT3</accession>
<sequence length="507" mass="57210">MASTIISQSVIANDGIFVRTDLVGLATISLIEGDLKLLWRKIISQALSFEEALKIVRRHVSLHFSYLESLANTKTQRTLVITLKLVEKKVSARIIEAIESNAESEDEASLKPSARLEGSQELLDRQGFLAHGQAIEELKARLKDTVTDESSSFPKSALTTYYAGIRNVLDRFSAKLTRACGTIETGGTPKAHIMEWTCPSCGRRLIDRYVERQDEAIEKLKMLLNAYSSRRWKEGALPMIEAEDAGRTQSKRIGHLLPSFWNWVRGGIPQALPRHRPDQQNKSMTAESCQSLRSQPQQADTPTHKFVLICIPYMRWGTKAHQPDVCAIESDQQFFNFLRASYGTYRTQGRWNWLRSVKAIDLVKFELFRNELANVYDSAFSPVGSDFEYEQSDTEPPIGPNLMMHLFENPNHADIFPVLLRRIPRKTKERLRPCPKKGSSIGWGVQFKETLNGMYVFAFGCIGFMLCLVISVVYTLMKDDIQGGFAIGGFVLAFLLFCGGTLHPYVA</sequence>
<organism evidence="3 4">
    <name type="scientific">Colletotrichum chrysophilum</name>
    <dbReference type="NCBI Taxonomy" id="1836956"/>
    <lineage>
        <taxon>Eukaryota</taxon>
        <taxon>Fungi</taxon>
        <taxon>Dikarya</taxon>
        <taxon>Ascomycota</taxon>
        <taxon>Pezizomycotina</taxon>
        <taxon>Sordariomycetes</taxon>
        <taxon>Hypocreomycetidae</taxon>
        <taxon>Glomerellales</taxon>
        <taxon>Glomerellaceae</taxon>
        <taxon>Colletotrichum</taxon>
        <taxon>Colletotrichum gloeosporioides species complex</taxon>
    </lineage>
</organism>
<keyword evidence="2" id="KW-0472">Membrane</keyword>